<feature type="transmembrane region" description="Helical" evidence="1">
    <location>
        <begin position="74"/>
        <end position="95"/>
    </location>
</feature>
<sequence length="131" mass="14550">MNLQLFTDKLAISLSTICVLHCLFMPSFLILSSWFAAFSINNEFVHLAILFAAVPVSAYALVKGYLNHDKLSYFLYGTFGISVLVFAVLTASIFGEIGEKSLTALGSLFVIYAHYKNHQICKELDCDCHEA</sequence>
<name>A0A937LE44_9GAMM</name>
<dbReference type="EMBL" id="JADHQC010000002">
    <property type="protein sequence ID" value="MBL6811442.1"/>
    <property type="molecule type" value="Genomic_DNA"/>
</dbReference>
<protein>
    <submittedName>
        <fullName evidence="2">MerC domain-containing protein</fullName>
    </submittedName>
</protein>
<feature type="transmembrane region" description="Helical" evidence="1">
    <location>
        <begin position="44"/>
        <end position="62"/>
    </location>
</feature>
<dbReference type="InterPro" id="IPR004891">
    <property type="entry name" value="Mercury-R_MerC"/>
</dbReference>
<feature type="transmembrane region" description="Helical" evidence="1">
    <location>
        <begin position="12"/>
        <end position="38"/>
    </location>
</feature>
<dbReference type="GO" id="GO:0016020">
    <property type="term" value="C:membrane"/>
    <property type="evidence" value="ECO:0007669"/>
    <property type="project" value="InterPro"/>
</dbReference>
<dbReference type="GO" id="GO:0015097">
    <property type="term" value="F:mercury ion transmembrane transporter activity"/>
    <property type="evidence" value="ECO:0007669"/>
    <property type="project" value="InterPro"/>
</dbReference>
<proteinExistence type="predicted"/>
<dbReference type="Pfam" id="PF03203">
    <property type="entry name" value="MerC"/>
    <property type="match status" value="1"/>
</dbReference>
<evidence type="ECO:0000313" key="3">
    <source>
        <dbReference type="Proteomes" id="UP000744438"/>
    </source>
</evidence>
<keyword evidence="1" id="KW-0812">Transmembrane</keyword>
<dbReference type="Proteomes" id="UP000744438">
    <property type="component" value="Unassembled WGS sequence"/>
</dbReference>
<comment type="caution">
    <text evidence="2">The sequence shown here is derived from an EMBL/GenBank/DDBJ whole genome shotgun (WGS) entry which is preliminary data.</text>
</comment>
<keyword evidence="1" id="KW-0472">Membrane</keyword>
<organism evidence="2 3">
    <name type="scientific">SAR86 cluster bacterium</name>
    <dbReference type="NCBI Taxonomy" id="2030880"/>
    <lineage>
        <taxon>Bacteria</taxon>
        <taxon>Pseudomonadati</taxon>
        <taxon>Pseudomonadota</taxon>
        <taxon>Gammaproteobacteria</taxon>
        <taxon>SAR86 cluster</taxon>
    </lineage>
</organism>
<evidence type="ECO:0000313" key="2">
    <source>
        <dbReference type="EMBL" id="MBL6811442.1"/>
    </source>
</evidence>
<reference evidence="2" key="1">
    <citation type="submission" date="2020-10" db="EMBL/GenBank/DDBJ databases">
        <title>Microbiome of the Black Sea water column analyzed by genome centric metagenomics.</title>
        <authorList>
            <person name="Cabello-Yeves P.J."/>
            <person name="Callieri C."/>
            <person name="Picazo A."/>
            <person name="Mehrshad M."/>
            <person name="Haro-Moreno J.M."/>
            <person name="Roda-Garcia J."/>
            <person name="Dzembekova N."/>
            <person name="Slabakova V."/>
            <person name="Slabakova N."/>
            <person name="Moncheva S."/>
            <person name="Rodriguez-Valera F."/>
        </authorList>
    </citation>
    <scope>NUCLEOTIDE SEQUENCE</scope>
    <source>
        <strain evidence="2">BS307-5m-G49</strain>
    </source>
</reference>
<keyword evidence="1" id="KW-1133">Transmembrane helix</keyword>
<dbReference type="AlphaFoldDB" id="A0A937LE44"/>
<gene>
    <name evidence="2" type="ORF">ISQ63_01005</name>
</gene>
<accession>A0A937LE44</accession>
<evidence type="ECO:0000256" key="1">
    <source>
        <dbReference type="SAM" id="Phobius"/>
    </source>
</evidence>